<proteinExistence type="predicted"/>
<sequence length="797" mass="90523">MMYVRHCSVSLLNASFNDKRYISRVLLQSFNRIWHRSCVCYFKLLFFRSRGQMSAMLLGAYRWSIHDVLGCFGCSRTLIPFRFIKGASEMEATKSEVQGSLTSDKYCQTETLQACCCQTTETPQEPCGKNPVHLIEPGDPPLLQQQLQTSKSGIHQIIECFRSGTAQLKQMLLKEVDTIFECKICRSLFRGLPNLVTHKELYCFSQQPQSDDPSKGGQSHAIKELLQAIYPQKEQEKQTIQLEAIETNPNAVFQHVSLGEIQDMPESPAPTTTAPAPVPEILLPEKKNRRKSILAPKKVQQSDFEDEMETEVEEQPANEGPSCDEQMKIEGEEEEEESAASEVKELRISCCLCGKDFGSRRSVRRHCRKMHWQRMEELRKFTETRTVPISLLSVVKDKHPVEPPPSPGKSCPVCKKSFATKANVRRHFDEVHRGLKRDLITPDIATRPGQPLLLDTPSPPSPAKVPSSPLKQEKPQYNLTSCRCKLCKRKYSSQLMLRRHMRIVHKIPTLENSSQKSKSKQERRDKVYVKKESLSKASEDDGNQSVSFDFKRIYCWLCKRQFSTSYNLGKHIAELHTDGNDSIYIKFYRCPICRYESRRKRDVIRHITVVHKKSSRYLAKVMPALENQAVKKPADAILSSASKKINAKEDGSGKHKTQDPPASPSSRQQDLLVSPKAKKQESQTSPNTRKHSALTSLNTGKLESPLAPNRQDKNLQAAKNPHVTRSHNVIKGPPITRSQETCTEVRVTKNFSLHACDMCGRAFAKKVYLETHRRRHKTAIASGDKLQGRSTRSKALI</sequence>
<gene>
    <name evidence="2" type="primary">znf800a</name>
    <name evidence="2" type="synonym">im:7138362</name>
    <name evidence="2" type="synonym">znf800</name>
</gene>
<name>A0AC58IVT2_DANRE</name>
<evidence type="ECO:0000313" key="1">
    <source>
        <dbReference type="Proteomes" id="UP000000437"/>
    </source>
</evidence>
<dbReference type="RefSeq" id="XP_073798338.1">
    <property type="nucleotide sequence ID" value="XM_073942237.1"/>
</dbReference>
<keyword evidence="1" id="KW-1185">Reference proteome</keyword>
<protein>
    <submittedName>
        <fullName evidence="2">Zinc finger protein 800a isoform X1</fullName>
    </submittedName>
</protein>
<evidence type="ECO:0000313" key="2">
    <source>
        <dbReference type="RefSeq" id="XP_073798338.1"/>
    </source>
</evidence>
<dbReference type="Proteomes" id="UP000000437">
    <property type="component" value="Chromosome 25"/>
</dbReference>
<reference evidence="2" key="1">
    <citation type="submission" date="2025-08" db="UniProtKB">
        <authorList>
            <consortium name="RefSeq"/>
        </authorList>
    </citation>
    <scope>IDENTIFICATION</scope>
    <source>
        <strain evidence="2">Tuebingen</strain>
        <tissue evidence="2">Fibroblasts and whole tissue</tissue>
    </source>
</reference>
<organism evidence="1 2">
    <name type="scientific">Danio rerio</name>
    <name type="common">Zebrafish</name>
    <name type="synonym">Brachydanio rerio</name>
    <dbReference type="NCBI Taxonomy" id="7955"/>
    <lineage>
        <taxon>Eukaryota</taxon>
        <taxon>Metazoa</taxon>
        <taxon>Chordata</taxon>
        <taxon>Craniata</taxon>
        <taxon>Vertebrata</taxon>
        <taxon>Euteleostomi</taxon>
        <taxon>Actinopterygii</taxon>
        <taxon>Neopterygii</taxon>
        <taxon>Teleostei</taxon>
        <taxon>Ostariophysi</taxon>
        <taxon>Cypriniformes</taxon>
        <taxon>Danionidae</taxon>
        <taxon>Danioninae</taxon>
        <taxon>Danio</taxon>
    </lineage>
</organism>
<accession>A0AC58IVT2</accession>